<comment type="caution">
    <text evidence="10">The sequence shown here is derived from an EMBL/GenBank/DDBJ whole genome shotgun (WGS) entry which is preliminary data.</text>
</comment>
<accession>A0ABX1X0U9</accession>
<dbReference type="InterPro" id="IPR039420">
    <property type="entry name" value="WalR-like"/>
</dbReference>
<evidence type="ECO:0000313" key="11">
    <source>
        <dbReference type="Proteomes" id="UP000732105"/>
    </source>
</evidence>
<evidence type="ECO:0000313" key="10">
    <source>
        <dbReference type="EMBL" id="NOU62028.1"/>
    </source>
</evidence>
<name>A0ABX1X0U9_9BACT</name>
<dbReference type="InterPro" id="IPR001789">
    <property type="entry name" value="Sig_transdc_resp-reg_receiver"/>
</dbReference>
<dbReference type="SUPFAM" id="SSF46894">
    <property type="entry name" value="C-terminal effector domain of the bipartite response regulators"/>
    <property type="match status" value="1"/>
</dbReference>
<dbReference type="Pfam" id="PF00486">
    <property type="entry name" value="Trans_reg_C"/>
    <property type="match status" value="1"/>
</dbReference>
<evidence type="ECO:0000259" key="8">
    <source>
        <dbReference type="PROSITE" id="PS50110"/>
    </source>
</evidence>
<dbReference type="SMART" id="SM00862">
    <property type="entry name" value="Trans_reg_C"/>
    <property type="match status" value="1"/>
</dbReference>
<keyword evidence="5" id="KW-0804">Transcription</keyword>
<proteinExistence type="predicted"/>
<evidence type="ECO:0000256" key="3">
    <source>
        <dbReference type="ARBA" id="ARBA00023015"/>
    </source>
</evidence>
<dbReference type="InterPro" id="IPR011006">
    <property type="entry name" value="CheY-like_superfamily"/>
</dbReference>
<dbReference type="SUPFAM" id="SSF52172">
    <property type="entry name" value="CheY-like"/>
    <property type="match status" value="1"/>
</dbReference>
<evidence type="ECO:0000256" key="6">
    <source>
        <dbReference type="PROSITE-ProRule" id="PRU00169"/>
    </source>
</evidence>
<feature type="domain" description="Response regulatory" evidence="8">
    <location>
        <begin position="5"/>
        <end position="120"/>
    </location>
</feature>
<evidence type="ECO:0000256" key="7">
    <source>
        <dbReference type="PROSITE-ProRule" id="PRU01091"/>
    </source>
</evidence>
<evidence type="ECO:0000259" key="9">
    <source>
        <dbReference type="PROSITE" id="PS51755"/>
    </source>
</evidence>
<protein>
    <submittedName>
        <fullName evidence="10">Response regulator transcription factor</fullName>
    </submittedName>
</protein>
<dbReference type="EMBL" id="RZNH01000049">
    <property type="protein sequence ID" value="NOU62028.1"/>
    <property type="molecule type" value="Genomic_DNA"/>
</dbReference>
<organism evidence="10 11">
    <name type="scientific">Marinifilum caeruleilacunae</name>
    <dbReference type="NCBI Taxonomy" id="2499076"/>
    <lineage>
        <taxon>Bacteria</taxon>
        <taxon>Pseudomonadati</taxon>
        <taxon>Bacteroidota</taxon>
        <taxon>Bacteroidia</taxon>
        <taxon>Marinilabiliales</taxon>
        <taxon>Marinifilaceae</taxon>
    </lineage>
</organism>
<dbReference type="PROSITE" id="PS50110">
    <property type="entry name" value="RESPONSE_REGULATORY"/>
    <property type="match status" value="1"/>
</dbReference>
<dbReference type="CDD" id="cd00156">
    <property type="entry name" value="REC"/>
    <property type="match status" value="1"/>
</dbReference>
<keyword evidence="11" id="KW-1185">Reference proteome</keyword>
<keyword evidence="1 6" id="KW-0597">Phosphoprotein</keyword>
<keyword evidence="4 7" id="KW-0238">DNA-binding</keyword>
<dbReference type="Proteomes" id="UP000732105">
    <property type="component" value="Unassembled WGS sequence"/>
</dbReference>
<dbReference type="Gene3D" id="3.40.50.2300">
    <property type="match status" value="1"/>
</dbReference>
<keyword evidence="3" id="KW-0805">Transcription regulation</keyword>
<feature type="modified residue" description="4-aspartylphosphate" evidence="6">
    <location>
        <position position="55"/>
    </location>
</feature>
<dbReference type="InterPro" id="IPR016032">
    <property type="entry name" value="Sig_transdc_resp-reg_C-effctor"/>
</dbReference>
<feature type="DNA-binding region" description="OmpR/PhoB-type" evidence="7">
    <location>
        <begin position="126"/>
        <end position="225"/>
    </location>
</feature>
<dbReference type="InterPro" id="IPR001867">
    <property type="entry name" value="OmpR/PhoB-type_DNA-bd"/>
</dbReference>
<dbReference type="InterPro" id="IPR036388">
    <property type="entry name" value="WH-like_DNA-bd_sf"/>
</dbReference>
<keyword evidence="2" id="KW-0902">Two-component regulatory system</keyword>
<dbReference type="PANTHER" id="PTHR48111:SF1">
    <property type="entry name" value="TWO-COMPONENT RESPONSE REGULATOR ORR33"/>
    <property type="match status" value="1"/>
</dbReference>
<dbReference type="PANTHER" id="PTHR48111">
    <property type="entry name" value="REGULATOR OF RPOS"/>
    <property type="match status" value="1"/>
</dbReference>
<evidence type="ECO:0000256" key="5">
    <source>
        <dbReference type="ARBA" id="ARBA00023163"/>
    </source>
</evidence>
<dbReference type="Gene3D" id="1.10.10.10">
    <property type="entry name" value="Winged helix-like DNA-binding domain superfamily/Winged helix DNA-binding domain"/>
    <property type="match status" value="1"/>
</dbReference>
<evidence type="ECO:0000256" key="1">
    <source>
        <dbReference type="ARBA" id="ARBA00022553"/>
    </source>
</evidence>
<reference evidence="10 11" key="1">
    <citation type="submission" date="2018-12" db="EMBL/GenBank/DDBJ databases">
        <title>Marinifilum JC070 sp. nov., a marine bacterium isolated from Yongle Blue Hole in the South China Sea.</title>
        <authorList>
            <person name="Fu T."/>
        </authorList>
    </citation>
    <scope>NUCLEOTIDE SEQUENCE [LARGE SCALE GENOMIC DNA]</scope>
    <source>
        <strain evidence="10 11">JC070</strain>
    </source>
</reference>
<evidence type="ECO:0000256" key="2">
    <source>
        <dbReference type="ARBA" id="ARBA00023012"/>
    </source>
</evidence>
<dbReference type="Pfam" id="PF00072">
    <property type="entry name" value="Response_reg"/>
    <property type="match status" value="1"/>
</dbReference>
<dbReference type="PROSITE" id="PS51755">
    <property type="entry name" value="OMPR_PHOB"/>
    <property type="match status" value="1"/>
</dbReference>
<feature type="domain" description="OmpR/PhoB-type" evidence="9">
    <location>
        <begin position="126"/>
        <end position="225"/>
    </location>
</feature>
<dbReference type="SMART" id="SM00448">
    <property type="entry name" value="REC"/>
    <property type="match status" value="1"/>
</dbReference>
<dbReference type="RefSeq" id="WP_171597289.1">
    <property type="nucleotide sequence ID" value="NZ_RZNH01000049.1"/>
</dbReference>
<evidence type="ECO:0000256" key="4">
    <source>
        <dbReference type="ARBA" id="ARBA00023125"/>
    </source>
</evidence>
<sequence length="227" mass="25738">MKKLQILFVDDDINLGNLISSVLETDYNCQVHFQNTMIGIEYIIKDLKPDIIILDVEIGTVNSISKAKEIVENHPQIPLLFISSHTDDELITKGIGIGAYAYIPKPLSIPLLVTYIKRFTSESQQNKFIELARYTLNLNSSELHFDSVFVKKLSPSEKVVLELLMRQPNKIVKKEQVIEKLCTQSLETPGMASLHNIISKIRELLKLQNTIEIGTIRGVGYILKCEE</sequence>
<gene>
    <name evidence="10" type="ORF">ELS83_19695</name>
</gene>